<keyword evidence="9" id="KW-0472">Membrane</keyword>
<keyword evidence="9" id="KW-1133">Transmembrane helix</keyword>
<dbReference type="Pfam" id="PF00069">
    <property type="entry name" value="Pkinase"/>
    <property type="match status" value="1"/>
</dbReference>
<accession>A0ABW2FPI8</accession>
<gene>
    <name evidence="11" type="ORF">ACFQMG_06360</name>
</gene>
<dbReference type="InterPro" id="IPR017441">
    <property type="entry name" value="Protein_kinase_ATP_BS"/>
</dbReference>
<protein>
    <recommendedName>
        <fullName evidence="1">non-specific serine/threonine protein kinase</fullName>
        <ecNumber evidence="1">2.7.11.1</ecNumber>
    </recommendedName>
</protein>
<dbReference type="InterPro" id="IPR000719">
    <property type="entry name" value="Prot_kinase_dom"/>
</dbReference>
<evidence type="ECO:0000259" key="10">
    <source>
        <dbReference type="PROSITE" id="PS50011"/>
    </source>
</evidence>
<dbReference type="Gene3D" id="1.10.510.10">
    <property type="entry name" value="Transferase(Phosphotransferase) domain 1"/>
    <property type="match status" value="1"/>
</dbReference>
<keyword evidence="5 11" id="KW-0418">Kinase</keyword>
<feature type="transmembrane region" description="Helical" evidence="9">
    <location>
        <begin position="368"/>
        <end position="390"/>
    </location>
</feature>
<dbReference type="CDD" id="cd14014">
    <property type="entry name" value="STKc_PknB_like"/>
    <property type="match status" value="1"/>
</dbReference>
<dbReference type="EC" id="2.7.11.1" evidence="1"/>
<dbReference type="InterPro" id="IPR011009">
    <property type="entry name" value="Kinase-like_dom_sf"/>
</dbReference>
<evidence type="ECO:0000256" key="4">
    <source>
        <dbReference type="ARBA" id="ARBA00022741"/>
    </source>
</evidence>
<dbReference type="Gene3D" id="3.30.200.20">
    <property type="entry name" value="Phosphorylase Kinase, domain 1"/>
    <property type="match status" value="1"/>
</dbReference>
<evidence type="ECO:0000256" key="9">
    <source>
        <dbReference type="SAM" id="Phobius"/>
    </source>
</evidence>
<feature type="region of interest" description="Disordered" evidence="8">
    <location>
        <begin position="274"/>
        <end position="331"/>
    </location>
</feature>
<evidence type="ECO:0000256" key="8">
    <source>
        <dbReference type="SAM" id="MobiDB-lite"/>
    </source>
</evidence>
<dbReference type="PROSITE" id="PS00107">
    <property type="entry name" value="PROTEIN_KINASE_ATP"/>
    <property type="match status" value="1"/>
</dbReference>
<evidence type="ECO:0000256" key="5">
    <source>
        <dbReference type="ARBA" id="ARBA00022777"/>
    </source>
</evidence>
<evidence type="ECO:0000256" key="6">
    <source>
        <dbReference type="ARBA" id="ARBA00022840"/>
    </source>
</evidence>
<dbReference type="PANTHER" id="PTHR43289:SF6">
    <property type="entry name" value="SERINE_THREONINE-PROTEIN KINASE NEKL-3"/>
    <property type="match status" value="1"/>
</dbReference>
<feature type="compositionally biased region" description="Basic and acidic residues" evidence="8">
    <location>
        <begin position="291"/>
        <end position="303"/>
    </location>
</feature>
<evidence type="ECO:0000256" key="7">
    <source>
        <dbReference type="PROSITE-ProRule" id="PRU10141"/>
    </source>
</evidence>
<evidence type="ECO:0000256" key="2">
    <source>
        <dbReference type="ARBA" id="ARBA00022527"/>
    </source>
</evidence>
<evidence type="ECO:0000256" key="1">
    <source>
        <dbReference type="ARBA" id="ARBA00012513"/>
    </source>
</evidence>
<dbReference type="Proteomes" id="UP001596435">
    <property type="component" value="Unassembled WGS sequence"/>
</dbReference>
<keyword evidence="3 11" id="KW-0808">Transferase</keyword>
<dbReference type="EMBL" id="JBHTAJ010000009">
    <property type="protein sequence ID" value="MFC7179184.1"/>
    <property type="molecule type" value="Genomic_DNA"/>
</dbReference>
<keyword evidence="6 7" id="KW-0067">ATP-binding</keyword>
<keyword evidence="12" id="KW-1185">Reference proteome</keyword>
<dbReference type="PANTHER" id="PTHR43289">
    <property type="entry name" value="MITOGEN-ACTIVATED PROTEIN KINASE KINASE KINASE 20-RELATED"/>
    <property type="match status" value="1"/>
</dbReference>
<evidence type="ECO:0000313" key="11">
    <source>
        <dbReference type="EMBL" id="MFC7179184.1"/>
    </source>
</evidence>
<dbReference type="SMART" id="SM00220">
    <property type="entry name" value="S_TKc"/>
    <property type="match status" value="1"/>
</dbReference>
<sequence>MDSGTLLGERYRLREQLGRGGMGEVWAAYDEQLRRDIAVKILLAALGSDRDLIASLKREARTVAALQHGGITVVHDIGETDGHPHFVMERLEGRTFQDLILEHPHGLPQGRAAALMGQVADALDYAHGKGVVHRDIKPANLMHLARDAAKILDFGIASYAEATAHLSSTGVIMGSSPFMPPEQWMGEKATPRSDMYAFGVTLHALLTGVLPFPGPTFAAWMRQHLDVEPPHIAGVPEQLDNLVQQLLAKDPAMRPSAAQAGLVLAGVRDRRPAAYTPTRREPGPVAPVLENPHERPGEPETRRSPATWKWPKPRAEQESTPPDKSAMASAPREPVMWGGAGFGAAFMAVAVVMAVNTKPDGSDGLGDIVVAVAIEVSVLLFGLLGVLVSFSGPLSWRKSVGVDSGGVTVVVRWGASRAQTRIPWTDIARISIVNAQRHGKEMRKRGPLDKPTEAIVIQRTPGATEPAVAVVGTFGARVKRLIMPRAFDTIDGFDVADCHLLAVGADVSADTVGWDSVSGLLRESHLYCDETAFWNAVRRR</sequence>
<keyword evidence="4 7" id="KW-0547">Nucleotide-binding</keyword>
<comment type="caution">
    <text evidence="11">The sequence shown here is derived from an EMBL/GenBank/DDBJ whole genome shotgun (WGS) entry which is preliminary data.</text>
</comment>
<keyword evidence="2" id="KW-0723">Serine/threonine-protein kinase</keyword>
<evidence type="ECO:0000256" key="3">
    <source>
        <dbReference type="ARBA" id="ARBA00022679"/>
    </source>
</evidence>
<dbReference type="PROSITE" id="PS50011">
    <property type="entry name" value="PROTEIN_KINASE_DOM"/>
    <property type="match status" value="1"/>
</dbReference>
<feature type="binding site" evidence="7">
    <location>
        <position position="40"/>
    </location>
    <ligand>
        <name>ATP</name>
        <dbReference type="ChEBI" id="CHEBI:30616"/>
    </ligand>
</feature>
<keyword evidence="9" id="KW-0812">Transmembrane</keyword>
<reference evidence="12" key="1">
    <citation type="journal article" date="2019" name="Int. J. Syst. Evol. Microbiol.">
        <title>The Global Catalogue of Microorganisms (GCM) 10K type strain sequencing project: providing services to taxonomists for standard genome sequencing and annotation.</title>
        <authorList>
            <consortium name="The Broad Institute Genomics Platform"/>
            <consortium name="The Broad Institute Genome Sequencing Center for Infectious Disease"/>
            <person name="Wu L."/>
            <person name="Ma J."/>
        </authorList>
    </citation>
    <scope>NUCLEOTIDE SEQUENCE [LARGE SCALE GENOMIC DNA]</scope>
    <source>
        <strain evidence="12">CGMCC 1.12859</strain>
    </source>
</reference>
<evidence type="ECO:0000313" key="12">
    <source>
        <dbReference type="Proteomes" id="UP001596435"/>
    </source>
</evidence>
<feature type="transmembrane region" description="Helical" evidence="9">
    <location>
        <begin position="335"/>
        <end position="356"/>
    </location>
</feature>
<proteinExistence type="predicted"/>
<name>A0ABW2FPI8_9ACTN</name>
<organism evidence="11 12">
    <name type="scientific">Kitasatospora paranensis</name>
    <dbReference type="NCBI Taxonomy" id="258053"/>
    <lineage>
        <taxon>Bacteria</taxon>
        <taxon>Bacillati</taxon>
        <taxon>Actinomycetota</taxon>
        <taxon>Actinomycetes</taxon>
        <taxon>Kitasatosporales</taxon>
        <taxon>Streptomycetaceae</taxon>
        <taxon>Kitasatospora</taxon>
    </lineage>
</organism>
<dbReference type="RefSeq" id="WP_380230641.1">
    <property type="nucleotide sequence ID" value="NZ_JBHSVH010000002.1"/>
</dbReference>
<feature type="domain" description="Protein kinase" evidence="10">
    <location>
        <begin position="11"/>
        <end position="274"/>
    </location>
</feature>
<dbReference type="GO" id="GO:0004674">
    <property type="term" value="F:protein serine/threonine kinase activity"/>
    <property type="evidence" value="ECO:0007669"/>
    <property type="project" value="UniProtKB-EC"/>
</dbReference>
<dbReference type="SUPFAM" id="SSF56112">
    <property type="entry name" value="Protein kinase-like (PK-like)"/>
    <property type="match status" value="1"/>
</dbReference>